<feature type="compositionally biased region" description="Basic and acidic residues" evidence="1">
    <location>
        <begin position="188"/>
        <end position="216"/>
    </location>
</feature>
<feature type="compositionally biased region" description="Basic and acidic residues" evidence="1">
    <location>
        <begin position="1175"/>
        <end position="1202"/>
    </location>
</feature>
<feature type="compositionally biased region" description="Basic and acidic residues" evidence="1">
    <location>
        <begin position="1129"/>
        <end position="1147"/>
    </location>
</feature>
<reference evidence="2 3" key="1">
    <citation type="submission" date="2017-09" db="EMBL/GenBank/DDBJ databases">
        <title>Genome sequencing of Besnoitia besnoiti strain Bb-Ger1.</title>
        <authorList>
            <person name="Schares G."/>
            <person name="Venepally P."/>
            <person name="Lorenzi H.A."/>
        </authorList>
    </citation>
    <scope>NUCLEOTIDE SEQUENCE [LARGE SCALE GENOMIC DNA]</scope>
    <source>
        <strain evidence="2 3">Bb-Ger1</strain>
    </source>
</reference>
<organism evidence="2 3">
    <name type="scientific">Besnoitia besnoiti</name>
    <name type="common">Apicomplexan protozoan</name>
    <dbReference type="NCBI Taxonomy" id="94643"/>
    <lineage>
        <taxon>Eukaryota</taxon>
        <taxon>Sar</taxon>
        <taxon>Alveolata</taxon>
        <taxon>Apicomplexa</taxon>
        <taxon>Conoidasida</taxon>
        <taxon>Coccidia</taxon>
        <taxon>Eucoccidiorida</taxon>
        <taxon>Eimeriorina</taxon>
        <taxon>Sarcocystidae</taxon>
        <taxon>Besnoitia</taxon>
    </lineage>
</organism>
<feature type="compositionally biased region" description="Basic and acidic residues" evidence="1">
    <location>
        <begin position="1534"/>
        <end position="1559"/>
    </location>
</feature>
<feature type="compositionally biased region" description="Basic and acidic residues" evidence="1">
    <location>
        <begin position="1423"/>
        <end position="1452"/>
    </location>
</feature>
<feature type="compositionally biased region" description="Basic and acidic residues" evidence="1">
    <location>
        <begin position="1477"/>
        <end position="1508"/>
    </location>
</feature>
<feature type="compositionally biased region" description="Basic and acidic residues" evidence="1">
    <location>
        <begin position="1898"/>
        <end position="1918"/>
    </location>
</feature>
<keyword evidence="3" id="KW-1185">Reference proteome</keyword>
<evidence type="ECO:0000313" key="2">
    <source>
        <dbReference type="EMBL" id="PFH33267.1"/>
    </source>
</evidence>
<feature type="compositionally biased region" description="Basic and acidic residues" evidence="1">
    <location>
        <begin position="253"/>
        <end position="277"/>
    </location>
</feature>
<sequence length="2687" mass="285390">MCLQAKKSSCAMASESRFSSRGSSPPRRSLSARASRPLSLSPPRDSGRSSSYGYSSLAAGSGSFSAPPPPGYSRFEAPPAAASASLYPPPFPSAAYHVAEDDGAPERGGKRPCVLTAHHKYPLLPSSTHPGPRPLPGYGRAAANADVFASSPPYPPGPYSSFAGFPQARRAGGSCTLKPSPSFLTETAMERDDARPEDAHWAASGSRERREREKSRSRSVSNISSRSACSLSPPRQKSFSSSPLSLHLGAAARMRDDRVCGERDTGFDARRGDRERLSALSSVARGERKQEAAEGREDGKENSGRHVAEGDERHPVVEKAGRAAASGRGPVGGSEGALDLSPADKRAEEKAGRQTGGASASSAAGKNARAALSPARARNVGDASDGTRGGDRSGGAAGHDSHETEDAGASASLRTLPPTPTEGKRTPRRSLSPASRASSTSFLSDCEPGGGRAEEGPRGAEREGRDPGGGAGGGAFGCLSRRDSFSKNAGGQRGGGGRREGGLPPPAGGCLFSPSAVTALVPTGAPRRRRQRRREGFRGSRSRSLSPSLAPASRGPRRDEGGEAEQRPLRDADLEKPAGGPRRFNSDLDKNGASPVAAAAVARDLADGRRPSLDDRRSSLSPDGYLPPYSEDAPLGASRERGFYLGADGRGGGAAGSRLSSSSSSGVGSRDRGERAGAYGYPPFSSSSSSSSFVGPRAEERGRRRGRLPEEDAPLPSTSFSPGAAPLHSVGSGAGGSTRTGGSGRGGGGAAFSSARPLSASPPPDGPLYPPRPSTLPRILPPPFSPSFSPGKSRAAAVPPFPSSVSSRPLLSPPGSFPTSLSSPLLPTPDTRGPVFGSSFSPPFSSPAFPPAPGSRLYPPVEGRRGDEGDEDLPPLHAAHRRRRLPSPAYGHADGVCGGDEAEGRERRPRRLSPSASPSPAAGVFLPTSAFAVGGRRKATFDRCGGGGGRRGLEAEEGKRAAQPDVEGDCSGFTNTDLLFARVTSSRGPPRVESCVELVTRPGGGAPSRRGDALGGGGDEEENGKKMRLADDGPAGEGGGRALELRGAARRETHHRGGRAGDPRDRVMRNQDDAGRGERERSPSSGREKRRSRSLLPSAGDAEGRDGRRRLFSPAEARGHEFSALGDGVAERGTRAARTREKTDHQAGARRRRLSSLSLLSSPYNSHNRRARKRGEREDAREEWRREQEIGKPPGGREETERSTQAWRRASHSRVSSLSPAARDSCQREDDLEERTSGEGEGERHNGTGEARRRSADSESARKQRGAALPRSRRSSSSVHPRDKEDARGEDGAWRPRTASAARLAGAKEPHRGERDDDDREGENRSPLSDRKTDEKPRQKLDEEARETPLPGDPFARRGREKRGEARERRRDSAEAAAAPAALRKREGDDRVSKEKRGALLSRCSSSSLSSSSAEGEGGARGGEARGVRSNRERENRKRRRGEDLGGDRDDGSSSASSARGDERVSVRGGRGAASPKGEERERRSGADAKRRREEDRASPEARRDASRKPYMTIRRSGDARDEDKLTGKVKARLAGEGDSKGNKALASEEGRRRSLLDRENDDSSPASLPLSAAEERERRLLLQERRRSLFEKQKEERARLPSSSASSRLPSLERRRGFEGLGLKRRRDAEEASGEREREDERRERRGSLRCRSPSPASSSSRQTGVDGCASYRPPAGGVRERERRVSGGKRAEGATSALRAPLDRVRDEDRCDPRRGEEGDEFHSPRSVTDGDAKQLLARRGRSPSPLLPHPSRLSLASFPRFSGAGASCFDKDRGDDEFAQNERERERRRDCEDAAKASEGRGEPFSPSYAPSMVRQHSPALAYLRVSSPSRFHGDHDELPPRGDRRRGGSAGCPVSPSSFSISFARGRGFRDAEGCGGDGDADRGIGHASPSARCADHGERDARGRSSEEGREAQARGSCPSSSLARTRLYSPREGRLGGGGGGHRGQSLERRESGLRDDEFLRGDGKAAAAYDEFVGGRTVSASSLPREDAYESFPTQARRSPGRRPLGARWGRDDDCGLGEEEDDVRGRCRRDREDRRDANEREDGDEERFKMAERRRRFNELKLSSLASSSFSFASSGRGRSKSPAASSPAAAGGKAAAPRGFSAAASGDDLRASPPRASASSSSASASSSSASPRGALLRRSSDEGLCGELLPDGVPRRERDFSEEARRDLRDDACAPALSRLRERERDAPVAKLPSGGRWNADGLEARRARRRANEEDFAERDRDEKEAFFATSRGEDRARGRALPPGEQGLLGPPLRLSLPTARSPKEGERGEREKTAMGVSRVCRRLRLFCCGASPRRSLLPPPLTPACCPIALAAAPVFLPVPSAPLPPSSRPPPSSFSSFSSFSSSFASPASAPPLLPRPPSPLRAGSGREGLSEAFAPPDHPLGAKGSAAVDRLSLSPSAGLQPPRAFSPAGPSPRSHPASSFHAPGAFAGASSLQGSALPGAAAAAAVPPRILQRELSEEEKERASRARAPIALDVPLAALWGGATGKPCFALPPVPESGAVEHANFLRLIRSRREANQRWKVSMREVRQREFFQGVAALEQIERINAELHWLGLAAQAIGAAVVGARSSPTSAPAPEGAPPSTARPPASPRSASFGALFFPSQAAAASSLVSPAAAAAAKNESEKTHEAKQEEGGNAARSEGNDSRETAEAQAKKANHEEEAQSDLKPERTL</sequence>
<feature type="compositionally biased region" description="Basic and acidic residues" evidence="1">
    <location>
        <begin position="2213"/>
        <end position="2249"/>
    </location>
</feature>
<feature type="compositionally biased region" description="Low complexity" evidence="1">
    <location>
        <begin position="2625"/>
        <end position="2634"/>
    </location>
</feature>
<feature type="region of interest" description="Disordered" evidence="1">
    <location>
        <begin position="2582"/>
        <end position="2608"/>
    </location>
</feature>
<dbReference type="RefSeq" id="XP_029217276.1">
    <property type="nucleotide sequence ID" value="XM_029366816.1"/>
</dbReference>
<feature type="compositionally biased region" description="Low complexity" evidence="1">
    <location>
        <begin position="1651"/>
        <end position="1663"/>
    </location>
</feature>
<comment type="caution">
    <text evidence="2">The sequence shown here is derived from an EMBL/GenBank/DDBJ whole genome shotgun (WGS) entry which is preliminary data.</text>
</comment>
<feature type="compositionally biased region" description="Low complexity" evidence="1">
    <location>
        <begin position="218"/>
        <end position="230"/>
    </location>
</feature>
<feature type="region of interest" description="Disordered" evidence="1">
    <location>
        <begin position="170"/>
        <end position="924"/>
    </location>
</feature>
<feature type="compositionally biased region" description="Basic and acidic residues" evidence="1">
    <location>
        <begin position="1628"/>
        <end position="1648"/>
    </location>
</feature>
<feature type="compositionally biased region" description="Basic residues" evidence="1">
    <location>
        <begin position="526"/>
        <end position="535"/>
    </location>
</feature>
<feature type="compositionally biased region" description="Low complexity" evidence="1">
    <location>
        <begin position="13"/>
        <end position="54"/>
    </location>
</feature>
<feature type="compositionally biased region" description="Low complexity" evidence="1">
    <location>
        <begin position="685"/>
        <end position="696"/>
    </location>
</feature>
<feature type="compositionally biased region" description="Basic and acidic residues" evidence="1">
    <location>
        <begin position="1703"/>
        <end position="1735"/>
    </location>
</feature>
<feature type="compositionally biased region" description="Basic and acidic residues" evidence="1">
    <location>
        <begin position="98"/>
        <end position="109"/>
    </location>
</feature>
<accession>A0A2A9MCD1</accession>
<feature type="compositionally biased region" description="Basic and acidic residues" evidence="1">
    <location>
        <begin position="1059"/>
        <end position="1082"/>
    </location>
</feature>
<feature type="compositionally biased region" description="Basic and acidic residues" evidence="1">
    <location>
        <begin position="1384"/>
        <end position="1398"/>
    </location>
</feature>
<feature type="compositionally biased region" description="Pro residues" evidence="1">
    <location>
        <begin position="760"/>
        <end position="785"/>
    </location>
</feature>
<feature type="compositionally biased region" description="Low complexity" evidence="1">
    <location>
        <begin position="786"/>
        <end position="810"/>
    </location>
</feature>
<feature type="compositionally biased region" description="Basic and acidic residues" evidence="1">
    <location>
        <begin position="1280"/>
        <end position="1294"/>
    </location>
</feature>
<feature type="region of interest" description="Disordered" evidence="1">
    <location>
        <begin position="2077"/>
        <end position="2287"/>
    </location>
</feature>
<feature type="compositionally biased region" description="Basic and acidic residues" evidence="1">
    <location>
        <begin position="697"/>
        <end position="710"/>
    </location>
</feature>
<dbReference type="KEGG" id="bbes:BESB_084660"/>
<dbReference type="Proteomes" id="UP000224006">
    <property type="component" value="Chromosome VIII"/>
</dbReference>
<feature type="region of interest" description="Disordered" evidence="1">
    <location>
        <begin position="1"/>
        <end position="54"/>
    </location>
</feature>
<feature type="compositionally biased region" description="Basic and acidic residues" evidence="1">
    <location>
        <begin position="1516"/>
        <end position="1527"/>
    </location>
</feature>
<feature type="region of interest" description="Disordered" evidence="1">
    <location>
        <begin position="984"/>
        <end position="1576"/>
    </location>
</feature>
<feature type="compositionally biased region" description="Basic and acidic residues" evidence="1">
    <location>
        <begin position="1951"/>
        <end position="1966"/>
    </location>
</feature>
<feature type="compositionally biased region" description="Low complexity" evidence="1">
    <location>
        <begin position="2077"/>
        <end position="2147"/>
    </location>
</feature>
<name>A0A2A9MCD1_BESBE</name>
<feature type="compositionally biased region" description="Basic and acidic residues" evidence="1">
    <location>
        <begin position="2274"/>
        <end position="2286"/>
    </location>
</feature>
<feature type="region of interest" description="Disordered" evidence="1">
    <location>
        <begin position="936"/>
        <end position="972"/>
    </location>
</feature>
<feature type="compositionally biased region" description="Basic and acidic residues" evidence="1">
    <location>
        <begin position="285"/>
        <end position="321"/>
    </location>
</feature>
<feature type="compositionally biased region" description="Pro residues" evidence="1">
    <location>
        <begin position="2592"/>
        <end position="2604"/>
    </location>
</feature>
<feature type="compositionally biased region" description="Basic and acidic residues" evidence="1">
    <location>
        <begin position="1225"/>
        <end position="1262"/>
    </location>
</feature>
<feature type="compositionally biased region" description="Basic and acidic residues" evidence="1">
    <location>
        <begin position="1322"/>
        <end position="1347"/>
    </location>
</feature>
<dbReference type="GeneID" id="40313392"/>
<feature type="compositionally biased region" description="Low complexity" evidence="1">
    <location>
        <begin position="1601"/>
        <end position="1611"/>
    </location>
</feature>
<feature type="region of interest" description="Disordered" evidence="1">
    <location>
        <begin position="121"/>
        <end position="140"/>
    </location>
</feature>
<feature type="region of interest" description="Disordered" evidence="1">
    <location>
        <begin position="2625"/>
        <end position="2687"/>
    </location>
</feature>
<feature type="compositionally biased region" description="Basic and acidic residues" evidence="1">
    <location>
        <begin position="604"/>
        <end position="618"/>
    </location>
</feature>
<feature type="compositionally biased region" description="Low complexity" evidence="1">
    <location>
        <begin position="1564"/>
        <end position="1573"/>
    </location>
</feature>
<feature type="compositionally biased region" description="Basic and acidic residues" evidence="1">
    <location>
        <begin position="2163"/>
        <end position="2182"/>
    </location>
</feature>
<evidence type="ECO:0000256" key="1">
    <source>
        <dbReference type="SAM" id="MobiDB-lite"/>
    </source>
</evidence>
<feature type="region of interest" description="Disordered" evidence="1">
    <location>
        <begin position="1981"/>
        <end position="2057"/>
    </location>
</feature>
<dbReference type="VEuPathDB" id="ToxoDB:BESB_084660"/>
<feature type="compositionally biased region" description="Low complexity" evidence="1">
    <location>
        <begin position="817"/>
        <end position="829"/>
    </location>
</feature>
<feature type="compositionally biased region" description="Gly residues" evidence="1">
    <location>
        <begin position="732"/>
        <end position="750"/>
    </location>
</feature>
<feature type="compositionally biased region" description="Low complexity" evidence="1">
    <location>
        <begin position="1399"/>
        <end position="1415"/>
    </location>
</feature>
<feature type="compositionally biased region" description="Low complexity" evidence="1">
    <location>
        <begin position="2253"/>
        <end position="2270"/>
    </location>
</feature>
<feature type="compositionally biased region" description="Low complexity" evidence="1">
    <location>
        <begin position="429"/>
        <end position="444"/>
    </location>
</feature>
<feature type="compositionally biased region" description="Pro residues" evidence="1">
    <location>
        <begin position="844"/>
        <end position="853"/>
    </location>
</feature>
<feature type="compositionally biased region" description="Basic and acidic residues" evidence="1">
    <location>
        <begin position="2031"/>
        <end position="2057"/>
    </location>
</feature>
<feature type="region of interest" description="Disordered" evidence="1">
    <location>
        <begin position="94"/>
        <end position="114"/>
    </location>
</feature>
<protein>
    <submittedName>
        <fullName evidence="2">Uncharacterized protein</fullName>
    </submittedName>
</protein>
<feature type="compositionally biased region" description="Basic and acidic residues" evidence="1">
    <location>
        <begin position="2189"/>
        <end position="2198"/>
    </location>
</feature>
<feature type="compositionally biased region" description="Low complexity" evidence="1">
    <location>
        <begin position="356"/>
        <end position="373"/>
    </location>
</feature>
<feature type="compositionally biased region" description="Basic and acidic residues" evidence="1">
    <location>
        <begin position="2656"/>
        <end position="2687"/>
    </location>
</feature>
<evidence type="ECO:0000313" key="3">
    <source>
        <dbReference type="Proteomes" id="UP000224006"/>
    </source>
</evidence>
<feature type="compositionally biased region" description="Basic and acidic residues" evidence="1">
    <location>
        <begin position="342"/>
        <end position="352"/>
    </location>
</feature>
<feature type="compositionally biased region" description="Basic and acidic residues" evidence="1">
    <location>
        <begin position="1355"/>
        <end position="1374"/>
    </location>
</feature>
<feature type="region of interest" description="Disordered" evidence="1">
    <location>
        <begin position="2363"/>
        <end position="2438"/>
    </location>
</feature>
<feature type="compositionally biased region" description="Basic and acidic residues" evidence="1">
    <location>
        <begin position="556"/>
        <end position="576"/>
    </location>
</feature>
<dbReference type="EMBL" id="NWUJ01000009">
    <property type="protein sequence ID" value="PFH33267.1"/>
    <property type="molecule type" value="Genomic_DNA"/>
</dbReference>
<feature type="compositionally biased region" description="Basic and acidic residues" evidence="1">
    <location>
        <begin position="1835"/>
        <end position="1850"/>
    </location>
</feature>
<dbReference type="OrthoDB" id="334046at2759"/>
<feature type="compositionally biased region" description="Basic and acidic residues" evidence="1">
    <location>
        <begin position="2636"/>
        <end position="2648"/>
    </location>
</feature>
<gene>
    <name evidence="2" type="ORF">BESB_084660</name>
</gene>
<feature type="compositionally biased region" description="Basic and acidic residues" evidence="1">
    <location>
        <begin position="1772"/>
        <end position="1805"/>
    </location>
</feature>
<feature type="region of interest" description="Disordered" evidence="1">
    <location>
        <begin position="1592"/>
        <end position="1966"/>
    </location>
</feature>
<feature type="compositionally biased region" description="Low complexity" evidence="1">
    <location>
        <begin position="656"/>
        <end position="668"/>
    </location>
</feature>
<feature type="compositionally biased region" description="Pro residues" evidence="1">
    <location>
        <begin position="2364"/>
        <end position="2375"/>
    </location>
</feature>
<feature type="compositionally biased region" description="Low complexity" evidence="1">
    <location>
        <begin position="542"/>
        <end position="554"/>
    </location>
</feature>
<feature type="compositionally biased region" description="Low complexity" evidence="1">
    <location>
        <begin position="912"/>
        <end position="923"/>
    </location>
</feature>
<feature type="compositionally biased region" description="Basic and acidic residues" evidence="1">
    <location>
        <begin position="951"/>
        <end position="962"/>
    </location>
</feature>
<feature type="compositionally biased region" description="Basic and acidic residues" evidence="1">
    <location>
        <begin position="452"/>
        <end position="466"/>
    </location>
</feature>
<feature type="compositionally biased region" description="Basic and acidic residues" evidence="1">
    <location>
        <begin position="1306"/>
        <end position="1315"/>
    </location>
</feature>
<proteinExistence type="predicted"/>
<feature type="compositionally biased region" description="Gly residues" evidence="1">
    <location>
        <begin position="467"/>
        <end position="476"/>
    </location>
</feature>
<feature type="compositionally biased region" description="Polar residues" evidence="1">
    <location>
        <begin position="233"/>
        <end position="244"/>
    </location>
</feature>
<feature type="compositionally biased region" description="Basic and acidic residues" evidence="1">
    <location>
        <begin position="1680"/>
        <end position="1694"/>
    </location>
</feature>